<proteinExistence type="predicted"/>
<dbReference type="RefSeq" id="WP_100340152.1">
    <property type="nucleotide sequence ID" value="NZ_PGFJ01000001.1"/>
</dbReference>
<accession>A0A2H9VSY9</accession>
<reference evidence="1 2" key="1">
    <citation type="submission" date="2017-11" db="EMBL/GenBank/DDBJ databases">
        <title>Genomic Encyclopedia of Archaeal and Bacterial Type Strains, Phase II (KMG-II): From Individual Species to Whole Genera.</title>
        <authorList>
            <person name="Goeker M."/>
        </authorList>
    </citation>
    <scope>NUCLEOTIDE SEQUENCE [LARGE SCALE GENOMIC DNA]</scope>
    <source>
        <strain evidence="1 2">DSM 28175</strain>
    </source>
</reference>
<name>A0A2H9VSY9_9SPHI</name>
<protein>
    <submittedName>
        <fullName evidence="1">Uncharacterized protein</fullName>
    </submittedName>
</protein>
<evidence type="ECO:0000313" key="2">
    <source>
        <dbReference type="Proteomes" id="UP000242687"/>
    </source>
</evidence>
<organism evidence="1 2">
    <name type="scientific">Mucilaginibacter auburnensis</name>
    <dbReference type="NCBI Taxonomy" id="1457233"/>
    <lineage>
        <taxon>Bacteria</taxon>
        <taxon>Pseudomonadati</taxon>
        <taxon>Bacteroidota</taxon>
        <taxon>Sphingobacteriia</taxon>
        <taxon>Sphingobacteriales</taxon>
        <taxon>Sphingobacteriaceae</taxon>
        <taxon>Mucilaginibacter</taxon>
    </lineage>
</organism>
<comment type="caution">
    <text evidence="1">The sequence shown here is derived from an EMBL/GenBank/DDBJ whole genome shotgun (WGS) entry which is preliminary data.</text>
</comment>
<evidence type="ECO:0000313" key="1">
    <source>
        <dbReference type="EMBL" id="PJJ83926.1"/>
    </source>
</evidence>
<keyword evidence="2" id="KW-1185">Reference proteome</keyword>
<dbReference type="OrthoDB" id="796121at2"/>
<dbReference type="EMBL" id="PGFJ01000001">
    <property type="protein sequence ID" value="PJJ83926.1"/>
    <property type="molecule type" value="Genomic_DNA"/>
</dbReference>
<gene>
    <name evidence="1" type="ORF">CLV57_0921</name>
</gene>
<dbReference type="AlphaFoldDB" id="A0A2H9VSY9"/>
<dbReference type="Proteomes" id="UP000242687">
    <property type="component" value="Unassembled WGS sequence"/>
</dbReference>
<sequence length="96" mass="10862">MVVLKINADTPQEREVKIVSDDGTWKSGSYHIYKAQSMDDIEPGEPTDINIADYLAKLIVDKEKLTSQFENSNLTSEEQEQIEAFVMDYTAPDGVY</sequence>